<evidence type="ECO:0000256" key="2">
    <source>
        <dbReference type="ARBA" id="ARBA00022630"/>
    </source>
</evidence>
<accession>A0A086T4W3</accession>
<keyword evidence="4" id="KW-0521">NADP</keyword>
<dbReference type="GO" id="GO:0004497">
    <property type="term" value="F:monooxygenase activity"/>
    <property type="evidence" value="ECO:0007669"/>
    <property type="project" value="UniProtKB-KW"/>
</dbReference>
<dbReference type="Pfam" id="PF13738">
    <property type="entry name" value="Pyr_redox_3"/>
    <property type="match status" value="1"/>
</dbReference>
<dbReference type="EMBL" id="JPKY01000049">
    <property type="protein sequence ID" value="KFH44395.1"/>
    <property type="molecule type" value="Genomic_DNA"/>
</dbReference>
<dbReference type="SUPFAM" id="SSF51905">
    <property type="entry name" value="FAD/NAD(P)-binding domain"/>
    <property type="match status" value="2"/>
</dbReference>
<evidence type="ECO:0000256" key="5">
    <source>
        <dbReference type="ARBA" id="ARBA00023002"/>
    </source>
</evidence>
<evidence type="ECO:0000313" key="7">
    <source>
        <dbReference type="EMBL" id="KFH44395.1"/>
    </source>
</evidence>
<dbReference type="InterPro" id="IPR051820">
    <property type="entry name" value="FAD-binding_MO"/>
</dbReference>
<protein>
    <submittedName>
        <fullName evidence="7">FAD-containing monooxygenase-like protein</fullName>
    </submittedName>
</protein>
<evidence type="ECO:0000256" key="4">
    <source>
        <dbReference type="ARBA" id="ARBA00022857"/>
    </source>
</evidence>
<dbReference type="InterPro" id="IPR036188">
    <property type="entry name" value="FAD/NAD-bd_sf"/>
</dbReference>
<dbReference type="PANTHER" id="PTHR43872:SF1">
    <property type="entry name" value="MONOOXYGENASE, PUTATIVE (AFU_ORTHOLOGUE AFUA_8G02570)-RELATED"/>
    <property type="match status" value="1"/>
</dbReference>
<evidence type="ECO:0000256" key="3">
    <source>
        <dbReference type="ARBA" id="ARBA00022827"/>
    </source>
</evidence>
<proteinExistence type="predicted"/>
<dbReference type="STRING" id="857340.A0A086T4W3"/>
<keyword evidence="5" id="KW-0560">Oxidoreductase</keyword>
<dbReference type="FunFam" id="3.50.50.60:FF:000228">
    <property type="entry name" value="FAD-containing monooxygenase EthA"/>
    <property type="match status" value="1"/>
</dbReference>
<dbReference type="PANTHER" id="PTHR43872">
    <property type="entry name" value="MONOOXYGENASE, PUTATIVE (AFU_ORTHOLOGUE AFUA_8G02570)-RELATED"/>
    <property type="match status" value="1"/>
</dbReference>
<evidence type="ECO:0000313" key="8">
    <source>
        <dbReference type="Proteomes" id="UP000029964"/>
    </source>
</evidence>
<keyword evidence="6 7" id="KW-0503">Monooxygenase</keyword>
<sequence length="492" mass="54819">MGSAGTTSESFDVLIVGAGISGINTAHYLQSRGPPGLTYTILERRGRMGGTWDLFQYPGIRSDSDIFTFGFSWNPWQGDVPIVSGPKICAYLSESAALSGIDTKIRYDHRVLSADWSSESSTWTVKARRGKDHEEGQEMVYRAKFIVLGTGYYDYDQPFEATIPGIESFKGPVIQPQFWPSNLNYTNKNIVVIGSGATAVTLVPSLAEDAKHTTMLQRSPSYIYSMPMKTNLLTRLMRWLLPRMLTGYILRMQYALYHALLYHYCQRFPNAARRLIMGKAKKQLPPGYKVDPHFNPRYGPWDQRLCVVPDGDFFAAIRSGKASVVTDTIDMVTEDSIRLRSGEVLRPDIIVASTGIKLSFAGGIKFSIDGVPYDPPSKYTFKACMLQDAPNLAFIIGYANSSWTLGAESTAVFLTRLWSTMASKDIKVVVPRAQNPEKMKPLPPLGLTSTYVKAGAKHMPMGGEGLWAPRRNHLRDMYDASWCDVLEGLETH</sequence>
<dbReference type="PRINTS" id="PR00420">
    <property type="entry name" value="RNGMNOXGNASE"/>
</dbReference>
<organism evidence="7 8">
    <name type="scientific">Hapsidospora chrysogenum (strain ATCC 11550 / CBS 779.69 / DSM 880 / IAM 14645 / JCM 23072 / IMI 49137)</name>
    <name type="common">Acremonium chrysogenum</name>
    <dbReference type="NCBI Taxonomy" id="857340"/>
    <lineage>
        <taxon>Eukaryota</taxon>
        <taxon>Fungi</taxon>
        <taxon>Dikarya</taxon>
        <taxon>Ascomycota</taxon>
        <taxon>Pezizomycotina</taxon>
        <taxon>Sordariomycetes</taxon>
        <taxon>Hypocreomycetidae</taxon>
        <taxon>Hypocreales</taxon>
        <taxon>Bionectriaceae</taxon>
        <taxon>Hapsidospora</taxon>
    </lineage>
</organism>
<dbReference type="OrthoDB" id="66881at2759"/>
<evidence type="ECO:0000256" key="6">
    <source>
        <dbReference type="ARBA" id="ARBA00023033"/>
    </source>
</evidence>
<keyword evidence="3" id="KW-0274">FAD</keyword>
<name>A0A086T4W3_HAPC1</name>
<dbReference type="Proteomes" id="UP000029964">
    <property type="component" value="Unassembled WGS sequence"/>
</dbReference>
<dbReference type="Gene3D" id="3.50.50.60">
    <property type="entry name" value="FAD/NAD(P)-binding domain"/>
    <property type="match status" value="2"/>
</dbReference>
<keyword evidence="2" id="KW-0285">Flavoprotein</keyword>
<comment type="caution">
    <text evidence="7">The sequence shown here is derived from an EMBL/GenBank/DDBJ whole genome shotgun (WGS) entry which is preliminary data.</text>
</comment>
<keyword evidence="8" id="KW-1185">Reference proteome</keyword>
<gene>
    <name evidence="7" type="ORF">ACRE_048360</name>
</gene>
<reference evidence="8" key="1">
    <citation type="journal article" date="2014" name="Genome Announc.">
        <title>Genome sequence and annotation of Acremonium chrysogenum, producer of the beta-lactam antibiotic cephalosporin C.</title>
        <authorList>
            <person name="Terfehr D."/>
            <person name="Dahlmann T.A."/>
            <person name="Specht T."/>
            <person name="Zadra I."/>
            <person name="Kuernsteiner H."/>
            <person name="Kueck U."/>
        </authorList>
    </citation>
    <scope>NUCLEOTIDE SEQUENCE [LARGE SCALE GENOMIC DNA]</scope>
    <source>
        <strain evidence="8">ATCC 11550 / CBS 779.69 / DSM 880 / IAM 14645 / JCM 23072 / IMI 49137</strain>
    </source>
</reference>
<dbReference type="AlphaFoldDB" id="A0A086T4W3"/>
<comment type="cofactor">
    <cofactor evidence="1">
        <name>FAD</name>
        <dbReference type="ChEBI" id="CHEBI:57692"/>
    </cofactor>
</comment>
<dbReference type="HOGENOM" id="CLU_032067_2_0_1"/>
<evidence type="ECO:0000256" key="1">
    <source>
        <dbReference type="ARBA" id="ARBA00001974"/>
    </source>
</evidence>